<dbReference type="PANTHER" id="PTHR48090:SF1">
    <property type="entry name" value="PROPHAGE BACTOPRENOL GLUCOSYL TRANSFERASE HOMOLOG"/>
    <property type="match status" value="1"/>
</dbReference>
<dbReference type="InterPro" id="IPR029044">
    <property type="entry name" value="Nucleotide-diphossugar_trans"/>
</dbReference>
<dbReference type="EMBL" id="PEYT01000006">
    <property type="protein sequence ID" value="PIS23257.1"/>
    <property type="molecule type" value="Genomic_DNA"/>
</dbReference>
<evidence type="ECO:0000256" key="4">
    <source>
        <dbReference type="ARBA" id="ARBA00022692"/>
    </source>
</evidence>
<dbReference type="InterPro" id="IPR001173">
    <property type="entry name" value="Glyco_trans_2-like"/>
</dbReference>
<dbReference type="Proteomes" id="UP000230340">
    <property type="component" value="Unassembled WGS sequence"/>
</dbReference>
<comment type="caution">
    <text evidence="9">The sequence shown here is derived from an EMBL/GenBank/DDBJ whole genome shotgun (WGS) entry which is preliminary data.</text>
</comment>
<dbReference type="InterPro" id="IPR050256">
    <property type="entry name" value="Glycosyltransferase_2"/>
</dbReference>
<dbReference type="CDD" id="cd04187">
    <property type="entry name" value="DPM1_like_bac"/>
    <property type="match status" value="1"/>
</dbReference>
<sequence>MLTKKKISIIPVAYKDEGNIEELYKRVTKVMQEVASNYEIIYINDASPDKSQEILEKLASKDKKLTVMTHSRNFGVQSAFTTGMIQSLGDAVVIMDGDLQDPPELIPEFIKKWQEGYDVVYGHRSKREKGMGRFWEFAMHKFYEFLNSISYVKPLVDVGEFSLMDRKIVDIINALPEKDRFIRGMRAWTGFKQTGVSYIRPERFWGAGVATSSITRRLYWVRKAIFNFSYAPLDWVFYAAIAGVFVSIIFLLFYIISKTFFPSLINEVSLTAVLVIFVGSIQLISISIICEYLQRIFEEVKNRPYSVVKSIINDHKLSKR</sequence>
<evidence type="ECO:0000313" key="9">
    <source>
        <dbReference type="EMBL" id="PIS23257.1"/>
    </source>
</evidence>
<keyword evidence="4 7" id="KW-0812">Transmembrane</keyword>
<dbReference type="SUPFAM" id="SSF53448">
    <property type="entry name" value="Nucleotide-diphospho-sugar transferases"/>
    <property type="match status" value="1"/>
</dbReference>
<evidence type="ECO:0000256" key="5">
    <source>
        <dbReference type="ARBA" id="ARBA00022989"/>
    </source>
</evidence>
<dbReference type="Gene3D" id="3.90.550.10">
    <property type="entry name" value="Spore Coat Polysaccharide Biosynthesis Protein SpsA, Chain A"/>
    <property type="match status" value="1"/>
</dbReference>
<protein>
    <submittedName>
        <fullName evidence="9">Glycosyltransferase</fullName>
    </submittedName>
</protein>
<evidence type="ECO:0000256" key="1">
    <source>
        <dbReference type="ARBA" id="ARBA00004141"/>
    </source>
</evidence>
<dbReference type="PANTHER" id="PTHR48090">
    <property type="entry name" value="UNDECAPRENYL-PHOSPHATE 4-DEOXY-4-FORMAMIDO-L-ARABINOSE TRANSFERASE-RELATED"/>
    <property type="match status" value="1"/>
</dbReference>
<organism evidence="9 10">
    <name type="scientific">candidate division WWE3 bacterium CG08_land_8_20_14_0_20_40_13</name>
    <dbReference type="NCBI Taxonomy" id="1975084"/>
    <lineage>
        <taxon>Bacteria</taxon>
        <taxon>Katanobacteria</taxon>
    </lineage>
</organism>
<reference evidence="10" key="1">
    <citation type="submission" date="2017-09" db="EMBL/GenBank/DDBJ databases">
        <title>Depth-based differentiation of microbial function through sediment-hosted aquifers and enrichment of novel symbionts in the deep terrestrial subsurface.</title>
        <authorList>
            <person name="Probst A.J."/>
            <person name="Ladd B."/>
            <person name="Jarett J.K."/>
            <person name="Geller-Mcgrath D.E."/>
            <person name="Sieber C.M.K."/>
            <person name="Emerson J.B."/>
            <person name="Anantharaman K."/>
            <person name="Thomas B.C."/>
            <person name="Malmstrom R."/>
            <person name="Stieglmeier M."/>
            <person name="Klingl A."/>
            <person name="Woyke T."/>
            <person name="Ryan C.M."/>
            <person name="Banfield J.F."/>
        </authorList>
    </citation>
    <scope>NUCLEOTIDE SEQUENCE [LARGE SCALE GENOMIC DNA]</scope>
</reference>
<evidence type="ECO:0000256" key="7">
    <source>
        <dbReference type="SAM" id="Phobius"/>
    </source>
</evidence>
<accession>A0A2H0XE89</accession>
<keyword evidence="6 7" id="KW-0472">Membrane</keyword>
<evidence type="ECO:0000313" key="10">
    <source>
        <dbReference type="Proteomes" id="UP000230340"/>
    </source>
</evidence>
<gene>
    <name evidence="9" type="ORF">COT49_01010</name>
</gene>
<keyword evidence="3 9" id="KW-0808">Transferase</keyword>
<evidence type="ECO:0000256" key="2">
    <source>
        <dbReference type="ARBA" id="ARBA00022676"/>
    </source>
</evidence>
<keyword evidence="5 7" id="KW-1133">Transmembrane helix</keyword>
<evidence type="ECO:0000256" key="6">
    <source>
        <dbReference type="ARBA" id="ARBA00023136"/>
    </source>
</evidence>
<dbReference type="GO" id="GO:0016757">
    <property type="term" value="F:glycosyltransferase activity"/>
    <property type="evidence" value="ECO:0007669"/>
    <property type="project" value="UniProtKB-KW"/>
</dbReference>
<feature type="transmembrane region" description="Helical" evidence="7">
    <location>
        <begin position="235"/>
        <end position="256"/>
    </location>
</feature>
<proteinExistence type="predicted"/>
<dbReference type="GO" id="GO:0005886">
    <property type="term" value="C:plasma membrane"/>
    <property type="evidence" value="ECO:0007669"/>
    <property type="project" value="TreeGrafter"/>
</dbReference>
<keyword evidence="2" id="KW-0328">Glycosyltransferase</keyword>
<name>A0A2H0XE89_UNCKA</name>
<comment type="subcellular location">
    <subcellularLocation>
        <location evidence="1">Membrane</location>
        <topology evidence="1">Multi-pass membrane protein</topology>
    </subcellularLocation>
</comment>
<feature type="transmembrane region" description="Helical" evidence="7">
    <location>
        <begin position="268"/>
        <end position="293"/>
    </location>
</feature>
<dbReference type="AlphaFoldDB" id="A0A2H0XE89"/>
<evidence type="ECO:0000259" key="8">
    <source>
        <dbReference type="Pfam" id="PF00535"/>
    </source>
</evidence>
<dbReference type="Pfam" id="PF00535">
    <property type="entry name" value="Glycos_transf_2"/>
    <property type="match status" value="1"/>
</dbReference>
<evidence type="ECO:0000256" key="3">
    <source>
        <dbReference type="ARBA" id="ARBA00022679"/>
    </source>
</evidence>
<feature type="domain" description="Glycosyltransferase 2-like" evidence="8">
    <location>
        <begin position="8"/>
        <end position="169"/>
    </location>
</feature>